<reference evidence="1 2" key="1">
    <citation type="journal article" date="2020" name="Cell">
        <title>Large-Scale Comparative Analyses of Tick Genomes Elucidate Their Genetic Diversity and Vector Capacities.</title>
        <authorList>
            <consortium name="Tick Genome and Microbiome Consortium (TIGMIC)"/>
            <person name="Jia N."/>
            <person name="Wang J."/>
            <person name="Shi W."/>
            <person name="Du L."/>
            <person name="Sun Y."/>
            <person name="Zhan W."/>
            <person name="Jiang J.F."/>
            <person name="Wang Q."/>
            <person name="Zhang B."/>
            <person name="Ji P."/>
            <person name="Bell-Sakyi L."/>
            <person name="Cui X.M."/>
            <person name="Yuan T.T."/>
            <person name="Jiang B.G."/>
            <person name="Yang W.F."/>
            <person name="Lam T.T."/>
            <person name="Chang Q.C."/>
            <person name="Ding S.J."/>
            <person name="Wang X.J."/>
            <person name="Zhu J.G."/>
            <person name="Ruan X.D."/>
            <person name="Zhao L."/>
            <person name="Wei J.T."/>
            <person name="Ye R.Z."/>
            <person name="Que T.C."/>
            <person name="Du C.H."/>
            <person name="Zhou Y.H."/>
            <person name="Cheng J.X."/>
            <person name="Dai P.F."/>
            <person name="Guo W.B."/>
            <person name="Han X.H."/>
            <person name="Huang E.J."/>
            <person name="Li L.F."/>
            <person name="Wei W."/>
            <person name="Gao Y.C."/>
            <person name="Liu J.Z."/>
            <person name="Shao H.Z."/>
            <person name="Wang X."/>
            <person name="Wang C.C."/>
            <person name="Yang T.C."/>
            <person name="Huo Q.B."/>
            <person name="Li W."/>
            <person name="Chen H.Y."/>
            <person name="Chen S.E."/>
            <person name="Zhou L.G."/>
            <person name="Ni X.B."/>
            <person name="Tian J.H."/>
            <person name="Sheng Y."/>
            <person name="Liu T."/>
            <person name="Pan Y.S."/>
            <person name="Xia L.Y."/>
            <person name="Li J."/>
            <person name="Zhao F."/>
            <person name="Cao W.C."/>
        </authorList>
    </citation>
    <scope>NUCLEOTIDE SEQUENCE [LARGE SCALE GENOMIC DNA]</scope>
    <source>
        <strain evidence="1">Iper-2018</strain>
    </source>
</reference>
<evidence type="ECO:0000313" key="2">
    <source>
        <dbReference type="Proteomes" id="UP000805193"/>
    </source>
</evidence>
<sequence length="410" mass="45671">MSEVANLPLADVQRENGNDTPAGNVEEPEAVTMRRLELEFELRRLQVESEERIALRRIQLESEGSLRSSTGSRVGSQGPVDPLVQCAKVLKGHRLPCDAGVPIWFDEVEKMFLTYRVPDEARVHLIMPALTERVRYLLQNLELENCADYEQTAEARVAAAERAAVAAPARQLRSRLGDSEARALASPWGGIESCPSRLRVVAYRQFARWVWKRLGRHNRTALLVEVWTQFQDREMELLKKSSEENTNVAVIVPWSSTPTRNAILERIKRDDGIITVTVVSLDGEKTISVVSAGKIESSARAEEAYEGAVSTLIGLVLMTNVEDVRCISTTVDVKVTWKAWCDNIVNQDIRPSVAVKNLAIALWGSSVLLQRTVTEVALNASLNKDSRLPLTPKKVAFLRGECKLSHVNVT</sequence>
<dbReference type="EMBL" id="JABSTQ010009984">
    <property type="protein sequence ID" value="KAG0424340.1"/>
    <property type="molecule type" value="Genomic_DNA"/>
</dbReference>
<keyword evidence="2" id="KW-1185">Reference proteome</keyword>
<protein>
    <submittedName>
        <fullName evidence="1">Uncharacterized protein</fullName>
    </submittedName>
</protein>
<accession>A0AC60PUR9</accession>
<comment type="caution">
    <text evidence="1">The sequence shown here is derived from an EMBL/GenBank/DDBJ whole genome shotgun (WGS) entry which is preliminary data.</text>
</comment>
<proteinExistence type="predicted"/>
<organism evidence="1 2">
    <name type="scientific">Ixodes persulcatus</name>
    <name type="common">Taiga tick</name>
    <dbReference type="NCBI Taxonomy" id="34615"/>
    <lineage>
        <taxon>Eukaryota</taxon>
        <taxon>Metazoa</taxon>
        <taxon>Ecdysozoa</taxon>
        <taxon>Arthropoda</taxon>
        <taxon>Chelicerata</taxon>
        <taxon>Arachnida</taxon>
        <taxon>Acari</taxon>
        <taxon>Parasitiformes</taxon>
        <taxon>Ixodida</taxon>
        <taxon>Ixodoidea</taxon>
        <taxon>Ixodidae</taxon>
        <taxon>Ixodinae</taxon>
        <taxon>Ixodes</taxon>
    </lineage>
</organism>
<name>A0AC60PUR9_IXOPE</name>
<dbReference type="Proteomes" id="UP000805193">
    <property type="component" value="Unassembled WGS sequence"/>
</dbReference>
<gene>
    <name evidence="1" type="ORF">HPB47_028443</name>
</gene>
<evidence type="ECO:0000313" key="1">
    <source>
        <dbReference type="EMBL" id="KAG0424340.1"/>
    </source>
</evidence>